<protein>
    <submittedName>
        <fullName evidence="1">DUF934 domain-containing protein</fullName>
    </submittedName>
</protein>
<gene>
    <name evidence="1" type="ORF">JHL16_10820</name>
</gene>
<proteinExistence type="predicted"/>
<evidence type="ECO:0000313" key="2">
    <source>
        <dbReference type="Proteomes" id="UP000616151"/>
    </source>
</evidence>
<evidence type="ECO:0000313" key="1">
    <source>
        <dbReference type="EMBL" id="MBK1866847.1"/>
    </source>
</evidence>
<keyword evidence="2" id="KW-1185">Reference proteome</keyword>
<sequence length="176" mass="20064">MPLLKNGSIIIDDWITLGLDDPKPDSGDIVVPYARLLKEWESLTDHDGRLGVIFTNIDRVEALTLFLPRLALIVLPFPSFTDGRAYSLARQIRETGYGRELRAAGNVLPDQVQFMLQVGFDSFEIGDRFTAEVWLKASRQMSLAYQRGLYRTPGQHDVWSERHREAEPWLEQPHAG</sequence>
<reference evidence="1" key="1">
    <citation type="submission" date="2021-01" db="EMBL/GenBank/DDBJ databases">
        <authorList>
            <person name="Sun Q."/>
        </authorList>
    </citation>
    <scope>NUCLEOTIDE SEQUENCE</scope>
    <source>
        <strain evidence="1">YIM B02566</strain>
    </source>
</reference>
<organism evidence="1 2">
    <name type="scientific">Taklimakanibacter albus</name>
    <dbReference type="NCBI Taxonomy" id="2800327"/>
    <lineage>
        <taxon>Bacteria</taxon>
        <taxon>Pseudomonadati</taxon>
        <taxon>Pseudomonadota</taxon>
        <taxon>Alphaproteobacteria</taxon>
        <taxon>Hyphomicrobiales</taxon>
        <taxon>Aestuariivirgaceae</taxon>
        <taxon>Taklimakanibacter</taxon>
    </lineage>
</organism>
<accession>A0ACC5R2G4</accession>
<dbReference type="Proteomes" id="UP000616151">
    <property type="component" value="Unassembled WGS sequence"/>
</dbReference>
<name>A0ACC5R2G4_9HYPH</name>
<comment type="caution">
    <text evidence="1">The sequence shown here is derived from an EMBL/GenBank/DDBJ whole genome shotgun (WGS) entry which is preliminary data.</text>
</comment>
<dbReference type="EMBL" id="JAENHL010000006">
    <property type="protein sequence ID" value="MBK1866847.1"/>
    <property type="molecule type" value="Genomic_DNA"/>
</dbReference>